<name>A0A1S6L3Q5_9CAUD</name>
<sequence length="180" mass="20571">MIDFVKSSKNLQQENLVLRERLLKAAINKERRQLQARMPQTKVTDSNYRELIARKRQSPRPASSSPQTASDVMEKCMAVPLSVIHDFVKVKRFAVWLHSELSIGRLMLQDTDNDGPAVMLQLRLAISSPRPHEVADILHNHVWPHTVEALEPRVLSICSRSSTVACFFEDPEDELHIDLL</sequence>
<dbReference type="Proteomes" id="UP000221250">
    <property type="component" value="Segment"/>
</dbReference>
<evidence type="ECO:0000313" key="2">
    <source>
        <dbReference type="Proteomes" id="UP000221250"/>
    </source>
</evidence>
<accession>A0A1S6L3Q5</accession>
<protein>
    <submittedName>
        <fullName evidence="1">Uncharacterized protein</fullName>
    </submittedName>
</protein>
<dbReference type="EMBL" id="KY448244">
    <property type="protein sequence ID" value="AQT28810.1"/>
    <property type="molecule type" value="Genomic_DNA"/>
</dbReference>
<keyword evidence="2" id="KW-1185">Reference proteome</keyword>
<evidence type="ECO:0000313" key="1">
    <source>
        <dbReference type="EMBL" id="AQT28810.1"/>
    </source>
</evidence>
<organism evidence="1 2">
    <name type="scientific">Erwinia phage vB_EamM_Yoloswag</name>
    <dbReference type="NCBI Taxonomy" id="1958956"/>
    <lineage>
        <taxon>Viruses</taxon>
        <taxon>Duplodnaviria</taxon>
        <taxon>Heunggongvirae</taxon>
        <taxon>Uroviricota</taxon>
        <taxon>Caudoviricetes</taxon>
        <taxon>Yoloswagvirus</taxon>
        <taxon>Yoloswagvirus yoloswag</taxon>
    </lineage>
</organism>
<reference evidence="1 2" key="1">
    <citation type="submission" date="2017-01" db="EMBL/GenBank/DDBJ databases">
        <authorList>
            <person name="Mah S.A."/>
            <person name="Swanson W.J."/>
            <person name="Moy G.W."/>
            <person name="Vacquier V.D."/>
        </authorList>
    </citation>
    <scope>NUCLEOTIDE SEQUENCE [LARGE SCALE GENOMIC DNA]</scope>
</reference>
<gene>
    <name evidence="1" type="ORF">YOLOSWAG_272</name>
</gene>
<proteinExistence type="predicted"/>